<dbReference type="GO" id="GO:0005737">
    <property type="term" value="C:cytoplasm"/>
    <property type="evidence" value="ECO:0007669"/>
    <property type="project" value="TreeGrafter"/>
</dbReference>
<keyword evidence="3" id="KW-1185">Reference proteome</keyword>
<evidence type="ECO:0000259" key="1">
    <source>
        <dbReference type="Pfam" id="PF03399"/>
    </source>
</evidence>
<proteinExistence type="predicted"/>
<dbReference type="Pfam" id="PF03399">
    <property type="entry name" value="SAC3_GANP"/>
    <property type="match status" value="1"/>
</dbReference>
<name>A0AAV7E9H1_ARIFI</name>
<sequence>MQGESITSRLRQLPPLVFKSKELDFARSILRYLQAGNYVGFRTTAAESSNLQFCLIEPYINEDLMQGLITNIIETHICHGRVQALSFINHSGYKPYPHLLACISAILMMQESELESLCLACILQPETGEAGVKVLPTKQTSFCRPSEGFPHYTVSRVQSGSLPDSQIYRQALVGSHSDVEAILQGGYSTSLTTTLSWLLNRSFSPFTKPA</sequence>
<dbReference type="EMBL" id="JAINDJ010000006">
    <property type="protein sequence ID" value="KAG9445056.1"/>
    <property type="molecule type" value="Genomic_DNA"/>
</dbReference>
<dbReference type="Proteomes" id="UP000825729">
    <property type="component" value="Unassembled WGS sequence"/>
</dbReference>
<dbReference type="GO" id="GO:0006406">
    <property type="term" value="P:mRNA export from nucleus"/>
    <property type="evidence" value="ECO:0007669"/>
    <property type="project" value="TreeGrafter"/>
</dbReference>
<gene>
    <name evidence="2" type="ORF">H6P81_016396</name>
</gene>
<protein>
    <recommendedName>
        <fullName evidence="1">SAC3/GANP/THP3 conserved domain-containing protein</fullName>
    </recommendedName>
</protein>
<dbReference type="InterPro" id="IPR005062">
    <property type="entry name" value="SAC3/GANP/THP3_conserved"/>
</dbReference>
<dbReference type="Gene3D" id="1.25.40.990">
    <property type="match status" value="1"/>
</dbReference>
<dbReference type="PANTHER" id="PTHR12436:SF3">
    <property type="entry name" value="GERMINAL-CENTER ASSOCIATED NUCLEAR PROTEIN"/>
    <property type="match status" value="1"/>
</dbReference>
<dbReference type="InterPro" id="IPR045107">
    <property type="entry name" value="SAC3/GANP/THP3"/>
</dbReference>
<reference evidence="2 3" key="1">
    <citation type="submission" date="2021-07" db="EMBL/GenBank/DDBJ databases">
        <title>The Aristolochia fimbriata genome: insights into angiosperm evolution, floral development and chemical biosynthesis.</title>
        <authorList>
            <person name="Jiao Y."/>
        </authorList>
    </citation>
    <scope>NUCLEOTIDE SEQUENCE [LARGE SCALE GENOMIC DNA]</scope>
    <source>
        <strain evidence="2">IBCAS-2021</strain>
        <tissue evidence="2">Leaf</tissue>
    </source>
</reference>
<feature type="domain" description="SAC3/GANP/THP3 conserved" evidence="1">
    <location>
        <begin position="4"/>
        <end position="62"/>
    </location>
</feature>
<evidence type="ECO:0000313" key="2">
    <source>
        <dbReference type="EMBL" id="KAG9445056.1"/>
    </source>
</evidence>
<dbReference type="GO" id="GO:0070390">
    <property type="term" value="C:transcription export complex 2"/>
    <property type="evidence" value="ECO:0007669"/>
    <property type="project" value="TreeGrafter"/>
</dbReference>
<evidence type="ECO:0000313" key="3">
    <source>
        <dbReference type="Proteomes" id="UP000825729"/>
    </source>
</evidence>
<dbReference type="PANTHER" id="PTHR12436">
    <property type="entry name" value="80 KDA MCM3-ASSOCIATED PROTEIN"/>
    <property type="match status" value="1"/>
</dbReference>
<dbReference type="AlphaFoldDB" id="A0AAV7E9H1"/>
<organism evidence="2 3">
    <name type="scientific">Aristolochia fimbriata</name>
    <name type="common">White veined hardy Dutchman's pipe vine</name>
    <dbReference type="NCBI Taxonomy" id="158543"/>
    <lineage>
        <taxon>Eukaryota</taxon>
        <taxon>Viridiplantae</taxon>
        <taxon>Streptophyta</taxon>
        <taxon>Embryophyta</taxon>
        <taxon>Tracheophyta</taxon>
        <taxon>Spermatophyta</taxon>
        <taxon>Magnoliopsida</taxon>
        <taxon>Magnoliidae</taxon>
        <taxon>Piperales</taxon>
        <taxon>Aristolochiaceae</taxon>
        <taxon>Aristolochia</taxon>
    </lineage>
</organism>
<accession>A0AAV7E9H1</accession>
<comment type="caution">
    <text evidence="2">The sequence shown here is derived from an EMBL/GenBank/DDBJ whole genome shotgun (WGS) entry which is preliminary data.</text>
</comment>